<dbReference type="InterPro" id="IPR015943">
    <property type="entry name" value="WD40/YVTN_repeat-like_dom_sf"/>
</dbReference>
<evidence type="ECO:0000256" key="12">
    <source>
        <dbReference type="ARBA" id="ARBA00022824"/>
    </source>
</evidence>
<evidence type="ECO:0000256" key="1">
    <source>
        <dbReference type="ARBA" id="ARBA00001946"/>
    </source>
</evidence>
<feature type="compositionally biased region" description="Low complexity" evidence="19">
    <location>
        <begin position="1013"/>
        <end position="1033"/>
    </location>
</feature>
<dbReference type="CDD" id="cd10422">
    <property type="entry name" value="RNase_Ire1"/>
    <property type="match status" value="1"/>
</dbReference>
<evidence type="ECO:0000259" key="21">
    <source>
        <dbReference type="PROSITE" id="PS50011"/>
    </source>
</evidence>
<feature type="region of interest" description="Disordered" evidence="19">
    <location>
        <begin position="912"/>
        <end position="941"/>
    </location>
</feature>
<dbReference type="InterPro" id="IPR011047">
    <property type="entry name" value="Quinoprotein_ADH-like_sf"/>
</dbReference>
<evidence type="ECO:0000256" key="5">
    <source>
        <dbReference type="ARBA" id="ARBA00022553"/>
    </source>
</evidence>
<dbReference type="SMART" id="SM00564">
    <property type="entry name" value="PQQ"/>
    <property type="match status" value="5"/>
</dbReference>
<dbReference type="InterPro" id="IPR011009">
    <property type="entry name" value="Kinase-like_dom_sf"/>
</dbReference>
<feature type="compositionally biased region" description="Basic and acidic residues" evidence="19">
    <location>
        <begin position="1157"/>
        <end position="1175"/>
    </location>
</feature>
<feature type="compositionally biased region" description="Low complexity" evidence="19">
    <location>
        <begin position="428"/>
        <end position="438"/>
    </location>
</feature>
<organism evidence="23">
    <name type="scientific">Phallusia mammillata</name>
    <dbReference type="NCBI Taxonomy" id="59560"/>
    <lineage>
        <taxon>Eukaryota</taxon>
        <taxon>Metazoa</taxon>
        <taxon>Chordata</taxon>
        <taxon>Tunicata</taxon>
        <taxon>Ascidiacea</taxon>
        <taxon>Phlebobranchia</taxon>
        <taxon>Ascidiidae</taxon>
        <taxon>Phallusia</taxon>
    </lineage>
</organism>
<dbReference type="FunFam" id="3.30.200.20:FF:000077">
    <property type="entry name" value="Putative Serine/threonine-protein kinase/endoribonuclease IRE1"/>
    <property type="match status" value="1"/>
</dbReference>
<dbReference type="SUPFAM" id="SSF56112">
    <property type="entry name" value="Protein kinase-like (PK-like)"/>
    <property type="match status" value="1"/>
</dbReference>
<keyword evidence="7" id="KW-0812">Transmembrane</keyword>
<keyword evidence="13" id="KW-0067">ATP-binding</keyword>
<dbReference type="GO" id="GO:0080090">
    <property type="term" value="P:regulation of primary metabolic process"/>
    <property type="evidence" value="ECO:0007669"/>
    <property type="project" value="UniProtKB-ARBA"/>
</dbReference>
<dbReference type="EC" id="2.7.11.1" evidence="3"/>
<feature type="region of interest" description="Disordered" evidence="19">
    <location>
        <begin position="1148"/>
        <end position="1208"/>
    </location>
</feature>
<dbReference type="PANTHER" id="PTHR13954">
    <property type="entry name" value="IRE1-RELATED"/>
    <property type="match status" value="1"/>
</dbReference>
<gene>
    <name evidence="23" type="primary">Ern1</name>
</gene>
<dbReference type="AlphaFoldDB" id="A0A6F9DCQ8"/>
<feature type="signal peptide" evidence="20">
    <location>
        <begin position="1"/>
        <end position="19"/>
    </location>
</feature>
<dbReference type="GO" id="GO:0036498">
    <property type="term" value="P:IRE1-mediated unfolded protein response"/>
    <property type="evidence" value="ECO:0007669"/>
    <property type="project" value="TreeGrafter"/>
</dbReference>
<dbReference type="FunFam" id="1.20.1440.180:FF:000001">
    <property type="entry name" value="Serine/threonine-protein kinase/endoribonuclease IRE1"/>
    <property type="match status" value="1"/>
</dbReference>
<dbReference type="InterPro" id="IPR008271">
    <property type="entry name" value="Ser/Thr_kinase_AS"/>
</dbReference>
<evidence type="ECO:0000256" key="13">
    <source>
        <dbReference type="ARBA" id="ARBA00022840"/>
    </source>
</evidence>
<evidence type="ECO:0000256" key="2">
    <source>
        <dbReference type="ARBA" id="ARBA00004115"/>
    </source>
</evidence>
<evidence type="ECO:0000313" key="23">
    <source>
        <dbReference type="EMBL" id="CAB3243594.1"/>
    </source>
</evidence>
<comment type="cofactor">
    <cofactor evidence="1">
        <name>Mg(2+)</name>
        <dbReference type="ChEBI" id="CHEBI:18420"/>
    </cofactor>
</comment>
<evidence type="ECO:0000256" key="19">
    <source>
        <dbReference type="SAM" id="MobiDB-lite"/>
    </source>
</evidence>
<reference evidence="23" key="1">
    <citation type="submission" date="2020-04" db="EMBL/GenBank/DDBJ databases">
        <authorList>
            <person name="Neveu A P."/>
        </authorList>
    </citation>
    <scope>NUCLEOTIDE SEQUENCE</scope>
    <source>
        <tissue evidence="23">Whole embryo</tissue>
    </source>
</reference>
<dbReference type="SUPFAM" id="SSF50998">
    <property type="entry name" value="Quinoprotein alcohol dehydrogenase-like"/>
    <property type="match status" value="1"/>
</dbReference>
<dbReference type="Pfam" id="PF00069">
    <property type="entry name" value="Pkinase"/>
    <property type="match status" value="1"/>
</dbReference>
<evidence type="ECO:0000256" key="11">
    <source>
        <dbReference type="ARBA" id="ARBA00022801"/>
    </source>
</evidence>
<dbReference type="Gene3D" id="2.130.10.10">
    <property type="entry name" value="YVTN repeat-like/Quinoprotein amine dehydrogenase"/>
    <property type="match status" value="1"/>
</dbReference>
<evidence type="ECO:0000256" key="18">
    <source>
        <dbReference type="ARBA" id="ARBA00048679"/>
    </source>
</evidence>
<evidence type="ECO:0000256" key="20">
    <source>
        <dbReference type="SAM" id="SignalP"/>
    </source>
</evidence>
<dbReference type="GO" id="GO:0051082">
    <property type="term" value="F:unfolded protein binding"/>
    <property type="evidence" value="ECO:0007669"/>
    <property type="project" value="TreeGrafter"/>
</dbReference>
<feature type="region of interest" description="Disordered" evidence="19">
    <location>
        <begin position="993"/>
        <end position="1033"/>
    </location>
</feature>
<dbReference type="GO" id="GO:0006397">
    <property type="term" value="P:mRNA processing"/>
    <property type="evidence" value="ECO:0007669"/>
    <property type="project" value="InterPro"/>
</dbReference>
<feature type="domain" description="KEN" evidence="22">
    <location>
        <begin position="753"/>
        <end position="885"/>
    </location>
</feature>
<feature type="compositionally biased region" description="Polar residues" evidence="19">
    <location>
        <begin position="994"/>
        <end position="1004"/>
    </location>
</feature>
<evidence type="ECO:0000256" key="16">
    <source>
        <dbReference type="ARBA" id="ARBA00023268"/>
    </source>
</evidence>
<evidence type="ECO:0000256" key="4">
    <source>
        <dbReference type="ARBA" id="ARBA00022527"/>
    </source>
</evidence>
<feature type="region of interest" description="Disordered" evidence="19">
    <location>
        <begin position="416"/>
        <end position="440"/>
    </location>
</feature>
<keyword evidence="9" id="KW-0547">Nucleotide-binding</keyword>
<dbReference type="SMART" id="SM00580">
    <property type="entry name" value="PUG"/>
    <property type="match status" value="1"/>
</dbReference>
<evidence type="ECO:0000256" key="17">
    <source>
        <dbReference type="ARBA" id="ARBA00047899"/>
    </source>
</evidence>
<name>A0A6F9DCQ8_9ASCI</name>
<dbReference type="SMART" id="SM00220">
    <property type="entry name" value="S_TKc"/>
    <property type="match status" value="1"/>
</dbReference>
<comment type="catalytic activity">
    <reaction evidence="17">
        <text>L-threonyl-[protein] + ATP = O-phospho-L-threonyl-[protein] + ADP + H(+)</text>
        <dbReference type="Rhea" id="RHEA:46608"/>
        <dbReference type="Rhea" id="RHEA-COMP:11060"/>
        <dbReference type="Rhea" id="RHEA-COMP:11605"/>
        <dbReference type="ChEBI" id="CHEBI:15378"/>
        <dbReference type="ChEBI" id="CHEBI:30013"/>
        <dbReference type="ChEBI" id="CHEBI:30616"/>
        <dbReference type="ChEBI" id="CHEBI:61977"/>
        <dbReference type="ChEBI" id="CHEBI:456216"/>
        <dbReference type="EC" id="2.7.11.1"/>
    </reaction>
</comment>
<keyword evidence="14" id="KW-1133">Transmembrane helix</keyword>
<dbReference type="EMBL" id="LR784934">
    <property type="protein sequence ID" value="CAB3243594.1"/>
    <property type="molecule type" value="mRNA"/>
</dbReference>
<dbReference type="PANTHER" id="PTHR13954:SF6">
    <property type="entry name" value="NON-SPECIFIC SERINE_THREONINE PROTEIN KINASE"/>
    <property type="match status" value="1"/>
</dbReference>
<proteinExistence type="evidence at transcript level"/>
<dbReference type="GO" id="GO:0070059">
    <property type="term" value="P:intrinsic apoptotic signaling pathway in response to endoplasmic reticulum stress"/>
    <property type="evidence" value="ECO:0007669"/>
    <property type="project" value="TreeGrafter"/>
</dbReference>
<protein>
    <recommendedName>
        <fullName evidence="3">non-specific serine/threonine protein kinase</fullName>
        <ecNumber evidence="3">2.7.11.1</ecNumber>
    </recommendedName>
</protein>
<dbReference type="CDD" id="cd09769">
    <property type="entry name" value="Luminal_IRE1"/>
    <property type="match status" value="1"/>
</dbReference>
<keyword evidence="11" id="KW-0378">Hydrolase</keyword>
<keyword evidence="4" id="KW-0723">Serine/threonine-protein kinase</keyword>
<evidence type="ECO:0000256" key="8">
    <source>
        <dbReference type="ARBA" id="ARBA00022729"/>
    </source>
</evidence>
<feature type="domain" description="Protein kinase" evidence="21">
    <location>
        <begin position="491"/>
        <end position="750"/>
    </location>
</feature>
<sequence length="1208" mass="135901">MASIPLVLCVLLIFSRAACEERSAPTPVRANTPAKDVSPSEPLLLVSTLDGVLHAIDKKTGTVKWKLNEDPVFNVPMESTTSIKGPTFLPDPHDGSLYAYDPSSSSRGLTKLPFTIPELVQASPCRSSDGILYTGKKQDVWYAINPANGIKEQVITTESAVDKCPGGGSSHMYIGRSEFKVTMFDTKSNLMRWNVTYADYSSHANEETANNYDLHHLASSADGSIVTIDKQTGRILWAQNYGYPVVAMYAWVPEGLQKVEMTNVAKETMTYVLQQADGKTAYWEALFKTSFPRKEATLVPSLYVGQYRDSLYALPALTHDGVQFNLQRKVHMLPGPTGEDSSSTDLDVSNVVVPFWHLIGYHKIPPYSKISFPRNYEQNHKKQLQIEHQQKLDLAPMDPAPLPKIDLPETEVKINGEPPFFDGRENIKTPTKPVTPTETPKEKTMFDFKWSEIIVATLTSLVTASVFFLVSKSGSSQRKYNGLVQVGRISLDPTDILGRGSEGTIVYRGSFDGRKVAVKRVVPECFSFADREVSLLRESDEHAHVVRYFCMERDTQFQYIALELCSNTLQEFVENPQFRCSTGLDTKTVLNQAMLGLDHLHLLKIVHRDVKPSNILISVPGNLSKQRVVISDFGLCKKLIPGRQSFSHRSGQAGTDGWIAPEMILDKKYRMTQAVDIFSMGCVFYYVICGKHPFGDPLTRQARIVNGEYSMEEIQGFENSEEAIDVIRLMLLVDPSLRPKSSTILKHPLFWDSVKTLQFFEDVSDRIEKEPLDSITMLHLDRDSLGDITNGIPRDWMQHLCAPLQDDLQRFRTYRAGSVRDLLRAMRNKKHHYRELPEQVKLSLGSVPDQFLSYFTSRFPRILIHTYLSMACCRNEPTFRDYYGENAQDHLFEENLGEQSIFRHSNNNHARTVWKKNGSPRAPRKVLTAADKDSDWRSGSSRIDNVRHVPAYTTPPNSKYVSKGSFSSLNRLHQSLHGRHPRDEVEVKEMNTLKPRSNSWQTVPRKTMRRISESSSSCSDPDVNRSSRGSSFNGSYADALSRTMMPDITKNKFDVISVDDDEDDCDQDENKLHLKIDDVDVVVDNVDTDDASSVKSLGEKDAVETISAADCMEDLEVALKDNTTLNNDDVPNVEKKTTEVTISSVNDVAEIGNDNNGDAKHASDDAKEPAVEKPKAKSKRRRRFKKNKNKTTGGEEEHCESKCDAEVT</sequence>
<dbReference type="GO" id="GO:0005524">
    <property type="term" value="F:ATP binding"/>
    <property type="evidence" value="ECO:0007669"/>
    <property type="project" value="UniProtKB-KW"/>
</dbReference>
<keyword evidence="6" id="KW-0808">Transferase</keyword>
<dbReference type="Gene3D" id="1.10.510.10">
    <property type="entry name" value="Transferase(Phosphotransferase) domain 1"/>
    <property type="match status" value="1"/>
</dbReference>
<keyword evidence="5" id="KW-0597">Phosphoprotein</keyword>
<keyword evidence="15" id="KW-0472">Membrane</keyword>
<evidence type="ECO:0000256" key="15">
    <source>
        <dbReference type="ARBA" id="ARBA00023136"/>
    </source>
</evidence>
<dbReference type="GO" id="GO:1990604">
    <property type="term" value="C:IRE1-TRAF2-ASK1 complex"/>
    <property type="evidence" value="ECO:0007669"/>
    <property type="project" value="TreeGrafter"/>
</dbReference>
<keyword evidence="10 23" id="KW-0418">Kinase</keyword>
<evidence type="ECO:0000256" key="9">
    <source>
        <dbReference type="ARBA" id="ARBA00022741"/>
    </source>
</evidence>
<evidence type="ECO:0000256" key="14">
    <source>
        <dbReference type="ARBA" id="ARBA00022989"/>
    </source>
</evidence>
<dbReference type="Gene3D" id="3.30.200.20">
    <property type="entry name" value="Phosphorylase Kinase, domain 1"/>
    <property type="match status" value="1"/>
</dbReference>
<dbReference type="InterPro" id="IPR000719">
    <property type="entry name" value="Prot_kinase_dom"/>
</dbReference>
<evidence type="ECO:0000256" key="10">
    <source>
        <dbReference type="ARBA" id="ARBA00022777"/>
    </source>
</evidence>
<evidence type="ECO:0000256" key="3">
    <source>
        <dbReference type="ARBA" id="ARBA00012513"/>
    </source>
</evidence>
<dbReference type="InterPro" id="IPR045133">
    <property type="entry name" value="IRE1/2-like"/>
</dbReference>
<dbReference type="GO" id="GO:0010468">
    <property type="term" value="P:regulation of gene expression"/>
    <property type="evidence" value="ECO:0007669"/>
    <property type="project" value="UniProtKB-ARBA"/>
</dbReference>
<dbReference type="GO" id="GO:0016787">
    <property type="term" value="F:hydrolase activity"/>
    <property type="evidence" value="ECO:0007669"/>
    <property type="project" value="UniProtKB-KW"/>
</dbReference>
<feature type="compositionally biased region" description="Basic and acidic residues" evidence="19">
    <location>
        <begin position="1193"/>
        <end position="1208"/>
    </location>
</feature>
<dbReference type="PROSITE" id="PS51392">
    <property type="entry name" value="KEN"/>
    <property type="match status" value="1"/>
</dbReference>
<accession>A0A6F9DCQ8</accession>
<dbReference type="Gene3D" id="1.20.1440.180">
    <property type="entry name" value="KEN domain"/>
    <property type="match status" value="1"/>
</dbReference>
<dbReference type="InterPro" id="IPR018391">
    <property type="entry name" value="PQQ_b-propeller_rpt"/>
</dbReference>
<evidence type="ECO:0000259" key="22">
    <source>
        <dbReference type="PROSITE" id="PS51392"/>
    </source>
</evidence>
<evidence type="ECO:0000256" key="6">
    <source>
        <dbReference type="ARBA" id="ARBA00022679"/>
    </source>
</evidence>
<dbReference type="InterPro" id="IPR038357">
    <property type="entry name" value="KEN_sf"/>
</dbReference>
<keyword evidence="16" id="KW-0511">Multifunctional enzyme</keyword>
<keyword evidence="12" id="KW-0256">Endoplasmic reticulum</keyword>
<feature type="chain" id="PRO_5026314854" description="non-specific serine/threonine protein kinase" evidence="20">
    <location>
        <begin position="20"/>
        <end position="1208"/>
    </location>
</feature>
<dbReference type="GO" id="GO:0004674">
    <property type="term" value="F:protein serine/threonine kinase activity"/>
    <property type="evidence" value="ECO:0007669"/>
    <property type="project" value="UniProtKB-KW"/>
</dbReference>
<dbReference type="PROSITE" id="PS50011">
    <property type="entry name" value="PROTEIN_KINASE_DOM"/>
    <property type="match status" value="1"/>
</dbReference>
<evidence type="ECO:0000256" key="7">
    <source>
        <dbReference type="ARBA" id="ARBA00022692"/>
    </source>
</evidence>
<dbReference type="GO" id="GO:0004521">
    <property type="term" value="F:RNA endonuclease activity"/>
    <property type="evidence" value="ECO:0007669"/>
    <property type="project" value="InterPro"/>
</dbReference>
<feature type="compositionally biased region" description="Basic residues" evidence="19">
    <location>
        <begin position="1176"/>
        <end position="1189"/>
    </location>
</feature>
<keyword evidence="8 20" id="KW-0732">Signal</keyword>
<dbReference type="Pfam" id="PF06479">
    <property type="entry name" value="Ribonuc_2-5A"/>
    <property type="match status" value="1"/>
</dbReference>
<comment type="catalytic activity">
    <reaction evidence="18">
        <text>L-seryl-[protein] + ATP = O-phospho-L-seryl-[protein] + ADP + H(+)</text>
        <dbReference type="Rhea" id="RHEA:17989"/>
        <dbReference type="Rhea" id="RHEA-COMP:9863"/>
        <dbReference type="Rhea" id="RHEA-COMP:11604"/>
        <dbReference type="ChEBI" id="CHEBI:15378"/>
        <dbReference type="ChEBI" id="CHEBI:29999"/>
        <dbReference type="ChEBI" id="CHEBI:30616"/>
        <dbReference type="ChEBI" id="CHEBI:83421"/>
        <dbReference type="ChEBI" id="CHEBI:456216"/>
        <dbReference type="EC" id="2.7.11.1"/>
    </reaction>
</comment>
<comment type="subcellular location">
    <subcellularLocation>
        <location evidence="2">Endoplasmic reticulum membrane</location>
        <topology evidence="2">Single-pass type I membrane protein</topology>
    </subcellularLocation>
</comment>
<dbReference type="InterPro" id="IPR010513">
    <property type="entry name" value="KEN_dom"/>
</dbReference>
<dbReference type="PROSITE" id="PS00108">
    <property type="entry name" value="PROTEIN_KINASE_ST"/>
    <property type="match status" value="1"/>
</dbReference>